<sequence>MDWNIERVVPKEMDIVSSEVQRLALKYHLQRYHVARDWLGERFSWRQAQILDIGCGTGFGSEILTEVGEVLGVDMDEDAIGYAERHYHNERTSFKVGNADDQRFLESLGDFDAVVSLETIEHLEDHYRYLEWVKKALRLGGVFVVSFPSTFTMDWAAPHHKRDISRPAARRLLRKCGFEIMKTFNQKDRLNMRHIIREARTNKEIPTPPLRQWIVYYLRRPDHMLRRIYQMTAGSGILFAHQQYLLEPIERVI</sequence>
<evidence type="ECO:0000313" key="2">
    <source>
        <dbReference type="EMBL" id="TKJ43168.1"/>
    </source>
</evidence>
<accession>A0A532V7J2</accession>
<dbReference type="PANTHER" id="PTHR43861">
    <property type="entry name" value="TRANS-ACONITATE 2-METHYLTRANSFERASE-RELATED"/>
    <property type="match status" value="1"/>
</dbReference>
<dbReference type="AlphaFoldDB" id="A0A532V7J2"/>
<feature type="domain" description="Methyltransferase type 11" evidence="1">
    <location>
        <begin position="51"/>
        <end position="145"/>
    </location>
</feature>
<name>A0A532V7J2_UNCT6</name>
<dbReference type="Proteomes" id="UP000317778">
    <property type="component" value="Unassembled WGS sequence"/>
</dbReference>
<reference evidence="2 3" key="1">
    <citation type="submission" date="2017-06" db="EMBL/GenBank/DDBJ databases">
        <title>Novel microbial phyla capable of carbon fixation and sulfur reduction in deep-sea sediments.</title>
        <authorList>
            <person name="Huang J."/>
            <person name="Baker B."/>
            <person name="Wang Y."/>
        </authorList>
    </citation>
    <scope>NUCLEOTIDE SEQUENCE [LARGE SCALE GENOMIC DNA]</scope>
    <source>
        <strain evidence="2">B3_TA06</strain>
    </source>
</reference>
<dbReference type="InterPro" id="IPR029063">
    <property type="entry name" value="SAM-dependent_MTases_sf"/>
</dbReference>
<proteinExistence type="predicted"/>
<dbReference type="Pfam" id="PF08241">
    <property type="entry name" value="Methyltransf_11"/>
    <property type="match status" value="1"/>
</dbReference>
<dbReference type="CDD" id="cd02440">
    <property type="entry name" value="AdoMet_MTases"/>
    <property type="match status" value="1"/>
</dbReference>
<evidence type="ECO:0000313" key="3">
    <source>
        <dbReference type="Proteomes" id="UP000317778"/>
    </source>
</evidence>
<protein>
    <recommendedName>
        <fullName evidence="1">Methyltransferase type 11 domain-containing protein</fullName>
    </recommendedName>
</protein>
<dbReference type="Gene3D" id="3.40.50.150">
    <property type="entry name" value="Vaccinia Virus protein VP39"/>
    <property type="match status" value="1"/>
</dbReference>
<dbReference type="GO" id="GO:0008757">
    <property type="term" value="F:S-adenosylmethionine-dependent methyltransferase activity"/>
    <property type="evidence" value="ECO:0007669"/>
    <property type="project" value="InterPro"/>
</dbReference>
<gene>
    <name evidence="2" type="ORF">CEE36_05305</name>
</gene>
<dbReference type="SUPFAM" id="SSF53335">
    <property type="entry name" value="S-adenosyl-L-methionine-dependent methyltransferases"/>
    <property type="match status" value="1"/>
</dbReference>
<organism evidence="2 3">
    <name type="scientific">candidate division TA06 bacterium B3_TA06</name>
    <dbReference type="NCBI Taxonomy" id="2012487"/>
    <lineage>
        <taxon>Bacteria</taxon>
        <taxon>Bacteria division TA06</taxon>
    </lineage>
</organism>
<dbReference type="InterPro" id="IPR013216">
    <property type="entry name" value="Methyltransf_11"/>
</dbReference>
<comment type="caution">
    <text evidence="2">The sequence shown here is derived from an EMBL/GenBank/DDBJ whole genome shotgun (WGS) entry which is preliminary data.</text>
</comment>
<dbReference type="PANTHER" id="PTHR43861:SF6">
    <property type="entry name" value="METHYLTRANSFERASE TYPE 11"/>
    <property type="match status" value="1"/>
</dbReference>
<evidence type="ECO:0000259" key="1">
    <source>
        <dbReference type="Pfam" id="PF08241"/>
    </source>
</evidence>
<dbReference type="EMBL" id="NJBO01000006">
    <property type="protein sequence ID" value="TKJ43168.1"/>
    <property type="molecule type" value="Genomic_DNA"/>
</dbReference>